<evidence type="ECO:0000313" key="2">
    <source>
        <dbReference type="EMBL" id="MCP2346856.1"/>
    </source>
</evidence>
<feature type="compositionally biased region" description="Basic and acidic residues" evidence="1">
    <location>
        <begin position="70"/>
        <end position="94"/>
    </location>
</feature>
<sequence length="94" mass="9568">MPAVAAVTSGVTMGEPAPRGPVSPRRSAVRATTAEASSSPPARVWASAGEGAAAIQMTPALRVTAATAARKPEHDSDDRDDPDDRDHGDHLDGA</sequence>
<comment type="caution">
    <text evidence="2">The sequence shown here is derived from an EMBL/GenBank/DDBJ whole genome shotgun (WGS) entry which is preliminary data.</text>
</comment>
<protein>
    <submittedName>
        <fullName evidence="2">Uncharacterized protein</fullName>
    </submittedName>
</protein>
<feature type="region of interest" description="Disordered" evidence="1">
    <location>
        <begin position="1"/>
        <end position="45"/>
    </location>
</feature>
<gene>
    <name evidence="2" type="ORF">HD595_002978</name>
</gene>
<feature type="region of interest" description="Disordered" evidence="1">
    <location>
        <begin position="63"/>
        <end position="94"/>
    </location>
</feature>
<reference evidence="2 3" key="1">
    <citation type="submission" date="2022-06" db="EMBL/GenBank/DDBJ databases">
        <title>Sequencing the genomes of 1000 actinobacteria strains.</title>
        <authorList>
            <person name="Klenk H.-P."/>
        </authorList>
    </citation>
    <scope>NUCLEOTIDE SEQUENCE [LARGE SCALE GENOMIC DNA]</scope>
    <source>
        <strain evidence="2 3">DSM 44170</strain>
    </source>
</reference>
<keyword evidence="3" id="KW-1185">Reference proteome</keyword>
<accession>A0ABT1JYP4</accession>
<dbReference type="Proteomes" id="UP001320766">
    <property type="component" value="Unassembled WGS sequence"/>
</dbReference>
<evidence type="ECO:0000313" key="3">
    <source>
        <dbReference type="Proteomes" id="UP001320766"/>
    </source>
</evidence>
<feature type="compositionally biased region" description="Low complexity" evidence="1">
    <location>
        <begin position="31"/>
        <end position="42"/>
    </location>
</feature>
<name>A0ABT1JYP4_9ACTN</name>
<dbReference type="RefSeq" id="WP_253769394.1">
    <property type="nucleotide sequence ID" value="NZ_BAAAVE010000040.1"/>
</dbReference>
<evidence type="ECO:0000256" key="1">
    <source>
        <dbReference type="SAM" id="MobiDB-lite"/>
    </source>
</evidence>
<dbReference type="EMBL" id="JAMZEC010000001">
    <property type="protein sequence ID" value="MCP2346856.1"/>
    <property type="molecule type" value="Genomic_DNA"/>
</dbReference>
<organism evidence="2 3">
    <name type="scientific">Nonomuraea roseoviolacea subsp. carminata</name>
    <dbReference type="NCBI Taxonomy" id="160689"/>
    <lineage>
        <taxon>Bacteria</taxon>
        <taxon>Bacillati</taxon>
        <taxon>Actinomycetota</taxon>
        <taxon>Actinomycetes</taxon>
        <taxon>Streptosporangiales</taxon>
        <taxon>Streptosporangiaceae</taxon>
        <taxon>Nonomuraea</taxon>
    </lineage>
</organism>
<proteinExistence type="predicted"/>